<dbReference type="InterPro" id="IPR003807">
    <property type="entry name" value="DUF202"/>
</dbReference>
<feature type="transmembrane region" description="Helical" evidence="5">
    <location>
        <begin position="56"/>
        <end position="73"/>
    </location>
</feature>
<evidence type="ECO:0000259" key="6">
    <source>
        <dbReference type="Pfam" id="PF02656"/>
    </source>
</evidence>
<evidence type="ECO:0000256" key="2">
    <source>
        <dbReference type="ARBA" id="ARBA00022692"/>
    </source>
</evidence>
<comment type="caution">
    <text evidence="7">The sequence shown here is derived from an EMBL/GenBank/DDBJ whole genome shotgun (WGS) entry which is preliminary data.</text>
</comment>
<name>A0A852TL64_9ACTN</name>
<evidence type="ECO:0000256" key="1">
    <source>
        <dbReference type="ARBA" id="ARBA00004127"/>
    </source>
</evidence>
<organism evidence="7 8">
    <name type="scientific">Spinactinospora alkalitolerans</name>
    <dbReference type="NCBI Taxonomy" id="687207"/>
    <lineage>
        <taxon>Bacteria</taxon>
        <taxon>Bacillati</taxon>
        <taxon>Actinomycetota</taxon>
        <taxon>Actinomycetes</taxon>
        <taxon>Streptosporangiales</taxon>
        <taxon>Nocardiopsidaceae</taxon>
        <taxon>Spinactinospora</taxon>
    </lineage>
</organism>
<keyword evidence="2 5" id="KW-0812">Transmembrane</keyword>
<proteinExistence type="predicted"/>
<dbReference type="Pfam" id="PF02656">
    <property type="entry name" value="DUF202"/>
    <property type="match status" value="1"/>
</dbReference>
<dbReference type="Proteomes" id="UP000589036">
    <property type="component" value="Unassembled WGS sequence"/>
</dbReference>
<gene>
    <name evidence="7" type="ORF">HDA32_000076</name>
</gene>
<protein>
    <submittedName>
        <fullName evidence="7">Uncharacterized membrane protein YidH (DUF202 family)</fullName>
    </submittedName>
</protein>
<dbReference type="AlphaFoldDB" id="A0A852TL64"/>
<evidence type="ECO:0000256" key="4">
    <source>
        <dbReference type="ARBA" id="ARBA00023136"/>
    </source>
</evidence>
<keyword evidence="3 5" id="KW-1133">Transmembrane helix</keyword>
<accession>A0A852TL64</accession>
<dbReference type="EMBL" id="JACCCC010000001">
    <property type="protein sequence ID" value="NYE44956.1"/>
    <property type="molecule type" value="Genomic_DNA"/>
</dbReference>
<reference evidence="7 8" key="1">
    <citation type="submission" date="2020-07" db="EMBL/GenBank/DDBJ databases">
        <title>Sequencing the genomes of 1000 actinobacteria strains.</title>
        <authorList>
            <person name="Klenk H.-P."/>
        </authorList>
    </citation>
    <scope>NUCLEOTIDE SEQUENCE [LARGE SCALE GENOMIC DNA]</scope>
    <source>
        <strain evidence="7 8">CXB654</strain>
    </source>
</reference>
<evidence type="ECO:0000313" key="8">
    <source>
        <dbReference type="Proteomes" id="UP000589036"/>
    </source>
</evidence>
<keyword evidence="4 5" id="KW-0472">Membrane</keyword>
<dbReference type="GO" id="GO:0012505">
    <property type="term" value="C:endomembrane system"/>
    <property type="evidence" value="ECO:0007669"/>
    <property type="project" value="UniProtKB-SubCell"/>
</dbReference>
<feature type="domain" description="DUF202" evidence="6">
    <location>
        <begin position="8"/>
        <end position="80"/>
    </location>
</feature>
<keyword evidence="8" id="KW-1185">Reference proteome</keyword>
<comment type="subcellular location">
    <subcellularLocation>
        <location evidence="1">Endomembrane system</location>
        <topology evidence="1">Multi-pass membrane protein</topology>
    </subcellularLocation>
</comment>
<evidence type="ECO:0000256" key="5">
    <source>
        <dbReference type="SAM" id="Phobius"/>
    </source>
</evidence>
<evidence type="ECO:0000256" key="3">
    <source>
        <dbReference type="ARBA" id="ARBA00022989"/>
    </source>
</evidence>
<dbReference type="RefSeq" id="WP_179641262.1">
    <property type="nucleotide sequence ID" value="NZ_BAAAYY010000005.1"/>
</dbReference>
<feature type="transmembrane region" description="Helical" evidence="5">
    <location>
        <begin position="100"/>
        <end position="122"/>
    </location>
</feature>
<evidence type="ECO:0000313" key="7">
    <source>
        <dbReference type="EMBL" id="NYE44956.1"/>
    </source>
</evidence>
<feature type="transmembrane region" description="Helical" evidence="5">
    <location>
        <begin position="20"/>
        <end position="36"/>
    </location>
</feature>
<sequence length="123" mass="13032">MSRRPARDPGLQAERTLLSWQRTLIVLIVVVLLYMRDPFSDGAAAADAAVDPLHRLVPALGTAALAGMLMAHLRRRWRGTDHGRHDDATGSPPAPVARPWAMVLLSASVAVLGIAVAATAVLG</sequence>